<organism evidence="2 3">
    <name type="scientific">Alteromonas stellipolaris</name>
    <dbReference type="NCBI Taxonomy" id="233316"/>
    <lineage>
        <taxon>Bacteria</taxon>
        <taxon>Pseudomonadati</taxon>
        <taxon>Pseudomonadota</taxon>
        <taxon>Gammaproteobacteria</taxon>
        <taxon>Alteromonadales</taxon>
        <taxon>Alteromonadaceae</taxon>
        <taxon>Alteromonas/Salinimonas group</taxon>
        <taxon>Alteromonas</taxon>
    </lineage>
</organism>
<evidence type="ECO:0000313" key="2">
    <source>
        <dbReference type="EMBL" id="MDO6578822.1"/>
    </source>
</evidence>
<dbReference type="Proteomes" id="UP001170717">
    <property type="component" value="Unassembled WGS sequence"/>
</dbReference>
<keyword evidence="2" id="KW-0378">Hydrolase</keyword>
<evidence type="ECO:0000313" key="3">
    <source>
        <dbReference type="Proteomes" id="UP001170717"/>
    </source>
</evidence>
<dbReference type="EC" id="3.1.-.-" evidence="2"/>
<proteinExistence type="predicted"/>
<sequence>MKSPYQGLSRDAFWRTGVSAKNIESLSNVYRPKTPVKKNEKVITLGSCFAQHIARNMRKRGYTVFDSEPPPKGLHGLAANKFGYELFSARTGNVYVMRQLLQLFEEAFGLWTPSSIVWEKSGRYFDAMRPSVEPDGHVSPEVVTKHRKNHLANVKTMFKTADVFIFTLGLTEAWMHKDSGDIYPTAPGTIAGEFNNSQYVFKNFTFLEIYEDFMKLKVHLKRVNPKLRFILSVSPVPLTATATDQHVLTATTYSKSVLRGVAGQLALENDDIDYFPSFDILTSTLAAGKLYEKNLRSISPEGVGIAMNTFFNANEVGDGDIEVTSEGASVNSDYLNSSQDSDEEFCEDVLLEAFNK</sequence>
<dbReference type="Pfam" id="PF08885">
    <property type="entry name" value="GSCFA"/>
    <property type="match status" value="1"/>
</dbReference>
<reference evidence="2" key="1">
    <citation type="submission" date="2023-07" db="EMBL/GenBank/DDBJ databases">
        <title>Genome content predicts the carbon catabolic preferences of heterotrophic bacteria.</title>
        <authorList>
            <person name="Gralka M."/>
        </authorList>
    </citation>
    <scope>NUCLEOTIDE SEQUENCE</scope>
    <source>
        <strain evidence="2">F2M12</strain>
    </source>
</reference>
<dbReference type="InterPro" id="IPR014982">
    <property type="entry name" value="GSCFA"/>
</dbReference>
<comment type="caution">
    <text evidence="2">The sequence shown here is derived from an EMBL/GenBank/DDBJ whole genome shotgun (WGS) entry which is preliminary data.</text>
</comment>
<accession>A0AAW7Z8I3</accession>
<feature type="domain" description="GSCFA" evidence="1">
    <location>
        <begin position="41"/>
        <end position="310"/>
    </location>
</feature>
<dbReference type="GO" id="GO:0016787">
    <property type="term" value="F:hydrolase activity"/>
    <property type="evidence" value="ECO:0007669"/>
    <property type="project" value="UniProtKB-KW"/>
</dbReference>
<gene>
    <name evidence="2" type="ORF">Q4527_15560</name>
</gene>
<dbReference type="EMBL" id="JAUOQI010000012">
    <property type="protein sequence ID" value="MDO6578822.1"/>
    <property type="molecule type" value="Genomic_DNA"/>
</dbReference>
<name>A0AAW7Z8I3_9ALTE</name>
<dbReference type="RefSeq" id="WP_303538735.1">
    <property type="nucleotide sequence ID" value="NZ_JAUOQI010000012.1"/>
</dbReference>
<evidence type="ECO:0000259" key="1">
    <source>
        <dbReference type="Pfam" id="PF08885"/>
    </source>
</evidence>
<protein>
    <submittedName>
        <fullName evidence="2">GSCFA domain-containing protein</fullName>
        <ecNumber evidence="2">3.1.-.-</ecNumber>
    </submittedName>
</protein>
<dbReference type="AlphaFoldDB" id="A0AAW7Z8I3"/>